<feature type="transmembrane region" description="Helical" evidence="2">
    <location>
        <begin position="36"/>
        <end position="60"/>
    </location>
</feature>
<dbReference type="GeneID" id="19460503"/>
<keyword evidence="2" id="KW-0472">Membrane</keyword>
<reference evidence="3 4" key="1">
    <citation type="journal article" date="2013" name="BMC Genomics">
        <title>Genomics-driven discovery of the pneumocandin biosynthetic gene cluster in the fungus Glarea lozoyensis.</title>
        <authorList>
            <person name="Chen L."/>
            <person name="Yue Q."/>
            <person name="Zhang X."/>
            <person name="Xiang M."/>
            <person name="Wang C."/>
            <person name="Li S."/>
            <person name="Che Y."/>
            <person name="Ortiz-Lopez F.J."/>
            <person name="Bills G.F."/>
            <person name="Liu X."/>
            <person name="An Z."/>
        </authorList>
    </citation>
    <scope>NUCLEOTIDE SEQUENCE [LARGE SCALE GENOMIC DNA]</scope>
    <source>
        <strain evidence="4">ATCC 20868 / MF5171</strain>
    </source>
</reference>
<accession>S3DFW1</accession>
<dbReference type="eggNOG" id="ENOG502SHTF">
    <property type="taxonomic scope" value="Eukaryota"/>
</dbReference>
<evidence type="ECO:0000313" key="4">
    <source>
        <dbReference type="Proteomes" id="UP000016922"/>
    </source>
</evidence>
<feature type="transmembrane region" description="Helical" evidence="2">
    <location>
        <begin position="610"/>
        <end position="635"/>
    </location>
</feature>
<evidence type="ECO:0000256" key="1">
    <source>
        <dbReference type="SAM" id="MobiDB-lite"/>
    </source>
</evidence>
<evidence type="ECO:0000313" key="3">
    <source>
        <dbReference type="EMBL" id="EPE25533.1"/>
    </source>
</evidence>
<dbReference type="OrthoDB" id="3540210at2759"/>
<keyword evidence="4" id="KW-1185">Reference proteome</keyword>
<protein>
    <submittedName>
        <fullName evidence="3">Uncharacterized protein</fullName>
    </submittedName>
</protein>
<dbReference type="RefSeq" id="XP_008086852.1">
    <property type="nucleotide sequence ID" value="XM_008088661.1"/>
</dbReference>
<gene>
    <name evidence="3" type="ORF">GLAREA_01445</name>
</gene>
<organism evidence="3 4">
    <name type="scientific">Glarea lozoyensis (strain ATCC 20868 / MF5171)</name>
    <dbReference type="NCBI Taxonomy" id="1116229"/>
    <lineage>
        <taxon>Eukaryota</taxon>
        <taxon>Fungi</taxon>
        <taxon>Dikarya</taxon>
        <taxon>Ascomycota</taxon>
        <taxon>Pezizomycotina</taxon>
        <taxon>Leotiomycetes</taxon>
        <taxon>Helotiales</taxon>
        <taxon>Helotiaceae</taxon>
        <taxon>Glarea</taxon>
    </lineage>
</organism>
<proteinExistence type="predicted"/>
<dbReference type="KEGG" id="glz:GLAREA_01445"/>
<dbReference type="EMBL" id="KE145371">
    <property type="protein sequence ID" value="EPE25533.1"/>
    <property type="molecule type" value="Genomic_DNA"/>
</dbReference>
<feature type="compositionally biased region" description="Basic and acidic residues" evidence="1">
    <location>
        <begin position="715"/>
        <end position="729"/>
    </location>
</feature>
<dbReference type="Proteomes" id="UP000016922">
    <property type="component" value="Unassembled WGS sequence"/>
</dbReference>
<keyword evidence="2" id="KW-0812">Transmembrane</keyword>
<evidence type="ECO:0000256" key="2">
    <source>
        <dbReference type="SAM" id="Phobius"/>
    </source>
</evidence>
<name>S3DFW1_GLAL2</name>
<dbReference type="OMA" id="NSHEHFG"/>
<dbReference type="HOGENOM" id="CLU_021217_0_0_1"/>
<keyword evidence="2" id="KW-1133">Transmembrane helix</keyword>
<sequence>MSQNNLNVYVGFWRNYTKDNGMFGGTLTLREQEGTALLALLALIVGTAGQSFWIITSYFIHQFRCRKSAQHPVFYQQQAVLRNSGSALTAALRFMQLSLNWRPSSRTAKNESAASHTLFYITTALSISVGFGVFGTFVSQFITKAASSQVLLVPQQCGYFELRNYSNPDNAKIYLSADADSQMYAGRCYEMNSTLACKSNMKPFLNSTATDVACPFNKAEACIGSSKPAYRMDSGPINSNHKLGLNAKKSERLEVRKVATCVPLNLTRYLTHELKTISVGPGVNNDVRIGFFQLGPRCKRQNTDRVGNGSTVANGAGSIAIQNNGPISDHARANTDQVTSQMDIPPDTTYQYVKAARGASLGYDLRVVHSELGAEEQSWFPIDDFKLQNADVAVFFLASNDVRYLHPTSDPFYLANKSSQGETISLGGGRANIPYWDSFKPVTGIGCTDQYQICNKTFKKEKLTPQNEKDFCTPLGPVSSILDEGRKLGLNPYQNATLRIIAHHLHESGIYNSASSLGAAALRAGRTSYMIQDSYVQTAKIDELWWHNEVQWWFNASLASLQLNLVKTVAEQPLKLSEDTEEGMMKLTDKYEKEICKRQLISNMDGFQNFSVAGVSMVILFSLQLIVLGLHIHVIGGAIQRILKKNGYARASWSSDGYLQLQRQAYEGAGYEGWDNCGEDDDIPVTRQTRIGGLDMTELDHPRLVRAPNSFESENGSKDGRSTHDEELRKKSKPPRISSLSLLSSYTGYFNRPLPPLPA</sequence>
<feature type="transmembrane region" description="Helical" evidence="2">
    <location>
        <begin position="118"/>
        <end position="142"/>
    </location>
</feature>
<feature type="region of interest" description="Disordered" evidence="1">
    <location>
        <begin position="706"/>
        <end position="736"/>
    </location>
</feature>
<dbReference type="AlphaFoldDB" id="S3DFW1"/>